<evidence type="ECO:0000313" key="11">
    <source>
        <dbReference type="EMBL" id="SHG94972.1"/>
    </source>
</evidence>
<feature type="transmembrane region" description="Helical" evidence="9">
    <location>
        <begin position="167"/>
        <end position="187"/>
    </location>
</feature>
<evidence type="ECO:0000256" key="1">
    <source>
        <dbReference type="ARBA" id="ARBA00000085"/>
    </source>
</evidence>
<keyword evidence="9" id="KW-1133">Transmembrane helix</keyword>
<dbReference type="PRINTS" id="PR00344">
    <property type="entry name" value="BCTRLSENSOR"/>
</dbReference>
<dbReference type="Gene3D" id="1.10.287.130">
    <property type="match status" value="1"/>
</dbReference>
<dbReference type="EMBL" id="FQWS01000001">
    <property type="protein sequence ID" value="SHG94972.1"/>
    <property type="molecule type" value="Genomic_DNA"/>
</dbReference>
<keyword evidence="4" id="KW-0808">Transferase</keyword>
<evidence type="ECO:0000256" key="9">
    <source>
        <dbReference type="SAM" id="Phobius"/>
    </source>
</evidence>
<dbReference type="Pfam" id="PF00512">
    <property type="entry name" value="HisKA"/>
    <property type="match status" value="1"/>
</dbReference>
<organism evidence="11 12">
    <name type="scientific">Winogradskyella jejuensis</name>
    <dbReference type="NCBI Taxonomy" id="1089305"/>
    <lineage>
        <taxon>Bacteria</taxon>
        <taxon>Pseudomonadati</taxon>
        <taxon>Bacteroidota</taxon>
        <taxon>Flavobacteriia</taxon>
        <taxon>Flavobacteriales</taxon>
        <taxon>Flavobacteriaceae</taxon>
        <taxon>Winogradskyella</taxon>
    </lineage>
</organism>
<evidence type="ECO:0000256" key="4">
    <source>
        <dbReference type="ARBA" id="ARBA00022679"/>
    </source>
</evidence>
<dbReference type="InterPro" id="IPR004358">
    <property type="entry name" value="Sig_transdc_His_kin-like_C"/>
</dbReference>
<dbReference type="PANTHER" id="PTHR43065:SF46">
    <property type="entry name" value="C4-DICARBOXYLATE TRANSPORT SENSOR PROTEIN DCTB"/>
    <property type="match status" value="1"/>
</dbReference>
<feature type="domain" description="Histidine kinase" evidence="10">
    <location>
        <begin position="205"/>
        <end position="407"/>
    </location>
</feature>
<dbReference type="InterPro" id="IPR005467">
    <property type="entry name" value="His_kinase_dom"/>
</dbReference>
<evidence type="ECO:0000256" key="5">
    <source>
        <dbReference type="ARBA" id="ARBA00022741"/>
    </source>
</evidence>
<evidence type="ECO:0000259" key="10">
    <source>
        <dbReference type="PROSITE" id="PS50109"/>
    </source>
</evidence>
<evidence type="ECO:0000256" key="3">
    <source>
        <dbReference type="ARBA" id="ARBA00022553"/>
    </source>
</evidence>
<keyword evidence="3" id="KW-0597">Phosphoprotein</keyword>
<dbReference type="GO" id="GO:0005524">
    <property type="term" value="F:ATP binding"/>
    <property type="evidence" value="ECO:0007669"/>
    <property type="project" value="UniProtKB-KW"/>
</dbReference>
<dbReference type="InterPro" id="IPR036097">
    <property type="entry name" value="HisK_dim/P_sf"/>
</dbReference>
<protein>
    <recommendedName>
        <fullName evidence="2">histidine kinase</fullName>
        <ecNumber evidence="2">2.7.13.3</ecNumber>
    </recommendedName>
</protein>
<accession>A0A1M5NZN4</accession>
<proteinExistence type="predicted"/>
<dbReference type="SMART" id="SM00387">
    <property type="entry name" value="HATPase_c"/>
    <property type="match status" value="1"/>
</dbReference>
<dbReference type="AlphaFoldDB" id="A0A1M5NZN4"/>
<evidence type="ECO:0000256" key="2">
    <source>
        <dbReference type="ARBA" id="ARBA00012438"/>
    </source>
</evidence>
<dbReference type="InterPro" id="IPR003594">
    <property type="entry name" value="HATPase_dom"/>
</dbReference>
<dbReference type="GO" id="GO:0000155">
    <property type="term" value="F:phosphorelay sensor kinase activity"/>
    <property type="evidence" value="ECO:0007669"/>
    <property type="project" value="InterPro"/>
</dbReference>
<dbReference type="PROSITE" id="PS50109">
    <property type="entry name" value="HIS_KIN"/>
    <property type="match status" value="1"/>
</dbReference>
<keyword evidence="12" id="KW-1185">Reference proteome</keyword>
<feature type="transmembrane region" description="Helical" evidence="9">
    <location>
        <begin position="12"/>
        <end position="33"/>
    </location>
</feature>
<dbReference type="OrthoDB" id="9815750at2"/>
<evidence type="ECO:0000256" key="8">
    <source>
        <dbReference type="ARBA" id="ARBA00023012"/>
    </source>
</evidence>
<evidence type="ECO:0000313" key="12">
    <source>
        <dbReference type="Proteomes" id="UP000184522"/>
    </source>
</evidence>
<name>A0A1M5NZN4_9FLAO</name>
<evidence type="ECO:0000256" key="6">
    <source>
        <dbReference type="ARBA" id="ARBA00022777"/>
    </source>
</evidence>
<dbReference type="InterPro" id="IPR003661">
    <property type="entry name" value="HisK_dim/P_dom"/>
</dbReference>
<keyword evidence="9" id="KW-0472">Membrane</keyword>
<dbReference type="CDD" id="cd00075">
    <property type="entry name" value="HATPase"/>
    <property type="match status" value="1"/>
</dbReference>
<dbReference type="SUPFAM" id="SSF47384">
    <property type="entry name" value="Homodimeric domain of signal transducing histidine kinase"/>
    <property type="match status" value="1"/>
</dbReference>
<keyword evidence="7" id="KW-0067">ATP-binding</keyword>
<dbReference type="InterPro" id="IPR036890">
    <property type="entry name" value="HATPase_C_sf"/>
</dbReference>
<keyword evidence="8" id="KW-0902">Two-component regulatory system</keyword>
<keyword evidence="6" id="KW-0418">Kinase</keyword>
<dbReference type="PANTHER" id="PTHR43065">
    <property type="entry name" value="SENSOR HISTIDINE KINASE"/>
    <property type="match status" value="1"/>
</dbReference>
<dbReference type="STRING" id="1089305.SAMN05444148_1339"/>
<dbReference type="Pfam" id="PF02518">
    <property type="entry name" value="HATPase_c"/>
    <property type="match status" value="1"/>
</dbReference>
<sequence>MRLFLNRNVIRWIIIISSFVIVSLILWNTYVFFQHFKSEERAKMKSWTFAYSEFAKAALDNSENLDDFEVNLVAEYIVLDSTLNTPMLLIDNDKNIISYRNIFGKPRLSEKTEIAKVFNDSIDDTYVETNKDFLISKFEKENQPLIMEDLGHTLYYGNSSLINRLKYYPLALLLIIFLFAAVVYFFYKSSRTAEQNKLWTGMAKETAHQIGTPLSSLVGWTEILKSENVNPDYIKEMEKDVDRLKTITERFSKIGSVPELKSSDIVSETKESFAYLQSRTSKLIDFNIEIPEKVIKVKFNEQLYSWTIENLVKNAIDAMKGKGELNLSLKENDKQVLIQISDTGKGIPKSQWQTVFQPGYTTKKRGWGLGLSLAKRIIEDYHNGKIKVIQSELNKGTTFQIALKKHV</sequence>
<evidence type="ECO:0000256" key="7">
    <source>
        <dbReference type="ARBA" id="ARBA00022840"/>
    </source>
</evidence>
<dbReference type="Proteomes" id="UP000184522">
    <property type="component" value="Unassembled WGS sequence"/>
</dbReference>
<gene>
    <name evidence="11" type="ORF">SAMN05444148_1339</name>
</gene>
<dbReference type="RefSeq" id="WP_073084511.1">
    <property type="nucleotide sequence ID" value="NZ_FQWS01000001.1"/>
</dbReference>
<keyword evidence="5" id="KW-0547">Nucleotide-binding</keyword>
<dbReference type="SUPFAM" id="SSF55874">
    <property type="entry name" value="ATPase domain of HSP90 chaperone/DNA topoisomerase II/histidine kinase"/>
    <property type="match status" value="1"/>
</dbReference>
<dbReference type="Gene3D" id="3.30.565.10">
    <property type="entry name" value="Histidine kinase-like ATPase, C-terminal domain"/>
    <property type="match status" value="1"/>
</dbReference>
<reference evidence="12" key="1">
    <citation type="submission" date="2016-11" db="EMBL/GenBank/DDBJ databases">
        <authorList>
            <person name="Varghese N."/>
            <person name="Submissions S."/>
        </authorList>
    </citation>
    <scope>NUCLEOTIDE SEQUENCE [LARGE SCALE GENOMIC DNA]</scope>
    <source>
        <strain evidence="12">DSM 25330</strain>
    </source>
</reference>
<dbReference type="CDD" id="cd00082">
    <property type="entry name" value="HisKA"/>
    <property type="match status" value="1"/>
</dbReference>
<dbReference type="EC" id="2.7.13.3" evidence="2"/>
<keyword evidence="9" id="KW-0812">Transmembrane</keyword>
<comment type="catalytic activity">
    <reaction evidence="1">
        <text>ATP + protein L-histidine = ADP + protein N-phospho-L-histidine.</text>
        <dbReference type="EC" id="2.7.13.3"/>
    </reaction>
</comment>